<protein>
    <submittedName>
        <fullName evidence="1">Uncharacterized protein</fullName>
    </submittedName>
</protein>
<dbReference type="Proteomes" id="UP000050465">
    <property type="component" value="Unassembled WGS sequence"/>
</dbReference>
<sequence>MAEPTLTEVFGAGAIQDATTLTITKADLVSVGLTASASNTAESLLAAIVLKARDFLTDTAFTSNPDQSITILSGFDSIVQRDNGGGTFSTVRQAQLNVNLHQPDTFVIDPDNF</sequence>
<evidence type="ECO:0000313" key="1">
    <source>
        <dbReference type="EMBL" id="KPQ34612.1"/>
    </source>
</evidence>
<evidence type="ECO:0000313" key="2">
    <source>
        <dbReference type="Proteomes" id="UP000050465"/>
    </source>
</evidence>
<name>A0A0P7YVX6_9CYAN</name>
<dbReference type="STRING" id="1666911.HLUCCA11_13950"/>
<reference evidence="1 2" key="1">
    <citation type="submission" date="2015-09" db="EMBL/GenBank/DDBJ databases">
        <title>Identification and resolution of microdiversity through metagenomic sequencing of parallel consortia.</title>
        <authorList>
            <person name="Nelson W.C."/>
            <person name="Romine M.F."/>
            <person name="Lindemann S.R."/>
        </authorList>
    </citation>
    <scope>NUCLEOTIDE SEQUENCE [LARGE SCALE GENOMIC DNA]</scope>
    <source>
        <strain evidence="1">Ana</strain>
    </source>
</reference>
<dbReference type="AlphaFoldDB" id="A0A0P7YVX6"/>
<proteinExistence type="predicted"/>
<gene>
    <name evidence="1" type="ORF">HLUCCA11_13950</name>
</gene>
<comment type="caution">
    <text evidence="1">The sequence shown here is derived from an EMBL/GenBank/DDBJ whole genome shotgun (WGS) entry which is preliminary data.</text>
</comment>
<dbReference type="EMBL" id="LJZR01000018">
    <property type="protein sequence ID" value="KPQ34612.1"/>
    <property type="molecule type" value="Genomic_DNA"/>
</dbReference>
<accession>A0A0P7YVX6</accession>
<dbReference type="PATRIC" id="fig|1666911.3.peg.35"/>
<organism evidence="1 2">
    <name type="scientific">Phormidesmis priestleyi Ana</name>
    <dbReference type="NCBI Taxonomy" id="1666911"/>
    <lineage>
        <taxon>Bacteria</taxon>
        <taxon>Bacillati</taxon>
        <taxon>Cyanobacteriota</taxon>
        <taxon>Cyanophyceae</taxon>
        <taxon>Leptolyngbyales</taxon>
        <taxon>Leptolyngbyaceae</taxon>
        <taxon>Phormidesmis</taxon>
    </lineage>
</organism>